<evidence type="ECO:0000313" key="2">
    <source>
        <dbReference type="Proteomes" id="UP000050509"/>
    </source>
</evidence>
<proteinExistence type="predicted"/>
<sequence>MIYRILCNSASDLREEPDGTYTAMPGGRLMGAFMAGIFGFNLAVPSFENPRARFYFTEAGWKQVGRIVAANARREGRVVKVIRQKNPHKSQIVYRDDLQVAIVPRKDTRKR</sequence>
<comment type="caution">
    <text evidence="1">The sequence shown here is derived from an EMBL/GenBank/DDBJ whole genome shotgun (WGS) entry which is preliminary data.</text>
</comment>
<organism evidence="1 2">
    <name type="scientific">Kouleothrix aurantiaca</name>
    <dbReference type="NCBI Taxonomy" id="186479"/>
    <lineage>
        <taxon>Bacteria</taxon>
        <taxon>Bacillati</taxon>
        <taxon>Chloroflexota</taxon>
        <taxon>Chloroflexia</taxon>
        <taxon>Chloroflexales</taxon>
        <taxon>Roseiflexineae</taxon>
        <taxon>Roseiflexaceae</taxon>
        <taxon>Kouleothrix</taxon>
    </lineage>
</organism>
<name>A0A0N8PSV0_9CHLR</name>
<dbReference type="Proteomes" id="UP000050509">
    <property type="component" value="Unassembled WGS sequence"/>
</dbReference>
<keyword evidence="2" id="KW-1185">Reference proteome</keyword>
<dbReference type="AlphaFoldDB" id="A0A0N8PSV0"/>
<evidence type="ECO:0000313" key="1">
    <source>
        <dbReference type="EMBL" id="KPV53741.1"/>
    </source>
</evidence>
<gene>
    <name evidence="1" type="ORF">SE17_07825</name>
</gene>
<reference evidence="1 2" key="1">
    <citation type="submission" date="2015-09" db="EMBL/GenBank/DDBJ databases">
        <title>Draft genome sequence of Kouleothrix aurantiaca JCM 19913.</title>
        <authorList>
            <person name="Hemp J."/>
        </authorList>
    </citation>
    <scope>NUCLEOTIDE SEQUENCE [LARGE SCALE GENOMIC DNA]</scope>
    <source>
        <strain evidence="1 2">COM-B</strain>
    </source>
</reference>
<dbReference type="EMBL" id="LJCR01000186">
    <property type="protein sequence ID" value="KPV53741.1"/>
    <property type="molecule type" value="Genomic_DNA"/>
</dbReference>
<accession>A0A0N8PSV0</accession>
<protein>
    <submittedName>
        <fullName evidence="1">Uncharacterized protein</fullName>
    </submittedName>
</protein>